<keyword evidence="14" id="KW-1185">Reference proteome</keyword>
<dbReference type="InterPro" id="IPR046938">
    <property type="entry name" value="DNA_clamp_sf"/>
</dbReference>
<dbReference type="Pfam" id="PF02767">
    <property type="entry name" value="DNA_pol3_beta_2"/>
    <property type="match status" value="1"/>
</dbReference>
<feature type="domain" description="DNA polymerase III beta sliding clamp central" evidence="12">
    <location>
        <begin position="11"/>
        <end position="75"/>
    </location>
</feature>
<dbReference type="Proteomes" id="UP000216354">
    <property type="component" value="Unassembled WGS sequence"/>
</dbReference>
<evidence type="ECO:0000256" key="8">
    <source>
        <dbReference type="ARBA" id="ARBA00022932"/>
    </source>
</evidence>
<evidence type="ECO:0000256" key="4">
    <source>
        <dbReference type="ARBA" id="ARBA00022490"/>
    </source>
</evidence>
<evidence type="ECO:0000256" key="1">
    <source>
        <dbReference type="ARBA" id="ARBA00004496"/>
    </source>
</evidence>
<evidence type="ECO:0000256" key="3">
    <source>
        <dbReference type="ARBA" id="ARBA00021035"/>
    </source>
</evidence>
<evidence type="ECO:0000256" key="10">
    <source>
        <dbReference type="ARBA" id="ARBA00030988"/>
    </source>
</evidence>
<dbReference type="EMBL" id="NEVR01000004">
    <property type="protein sequence ID" value="OZI58734.1"/>
    <property type="molecule type" value="Genomic_DNA"/>
</dbReference>
<sequence>MSLIQIEVAMLKAVALASAVKDIRTYLNGVAVNVTRGGDVILVATDGHRMHVGRLTAATEAQECTVIIPSDTIKRALAGNPKGSATIELYRDQGDDWQLGLVPFKHEGVYPDWRRVIPREFSDLRMPPINGKYLGDVGEAAALLGDKLRTLQVNNAGSSGLLIRIAARPSFFAVMMPQRPTETIRKDPGHPWHEMEAVKVPAWV</sequence>
<evidence type="ECO:0000259" key="12">
    <source>
        <dbReference type="Pfam" id="PF02767"/>
    </source>
</evidence>
<dbReference type="RefSeq" id="WP_094832458.1">
    <property type="nucleotide sequence ID" value="NZ_NEVR01000004.1"/>
</dbReference>
<evidence type="ECO:0000256" key="7">
    <source>
        <dbReference type="ARBA" id="ARBA00022705"/>
    </source>
</evidence>
<reference evidence="13 14" key="1">
    <citation type="submission" date="2017-05" db="EMBL/GenBank/DDBJ databases">
        <title>Complete and WGS of Bordetella genogroups.</title>
        <authorList>
            <person name="Spilker T."/>
            <person name="Lipuma J."/>
        </authorList>
    </citation>
    <scope>NUCLEOTIDE SEQUENCE [LARGE SCALE GENOMIC DNA]</scope>
    <source>
        <strain evidence="13 14">AU9795</strain>
    </source>
</reference>
<name>A0ABX4EW82_9BORD</name>
<keyword evidence="4" id="KW-0963">Cytoplasm</keyword>
<dbReference type="Gene3D" id="3.10.150.10">
    <property type="entry name" value="DNA Polymerase III, subunit A, domain 2"/>
    <property type="match status" value="1"/>
</dbReference>
<dbReference type="SUPFAM" id="SSF55979">
    <property type="entry name" value="DNA clamp"/>
    <property type="match status" value="1"/>
</dbReference>
<keyword evidence="7" id="KW-0235">DNA replication</keyword>
<evidence type="ECO:0000256" key="9">
    <source>
        <dbReference type="ARBA" id="ARBA00023125"/>
    </source>
</evidence>
<dbReference type="PANTHER" id="PTHR30478:SF0">
    <property type="entry name" value="BETA SLIDING CLAMP"/>
    <property type="match status" value="1"/>
</dbReference>
<accession>A0ABX4EW82</accession>
<dbReference type="PANTHER" id="PTHR30478">
    <property type="entry name" value="DNA POLYMERASE III SUBUNIT BETA"/>
    <property type="match status" value="1"/>
</dbReference>
<comment type="caution">
    <text evidence="13">The sequence shown here is derived from an EMBL/GenBank/DDBJ whole genome shotgun (WGS) entry which is preliminary data.</text>
</comment>
<keyword evidence="6" id="KW-0548">Nucleotidyltransferase</keyword>
<evidence type="ECO:0000256" key="5">
    <source>
        <dbReference type="ARBA" id="ARBA00022679"/>
    </source>
</evidence>
<evidence type="ECO:0000313" key="13">
    <source>
        <dbReference type="EMBL" id="OZI58734.1"/>
    </source>
</evidence>
<comment type="subcellular location">
    <subcellularLocation>
        <location evidence="1">Cytoplasm</location>
    </subcellularLocation>
</comment>
<keyword evidence="8" id="KW-0239">DNA-directed DNA polymerase</keyword>
<evidence type="ECO:0000256" key="11">
    <source>
        <dbReference type="ARBA" id="ARBA00033276"/>
    </source>
</evidence>
<evidence type="ECO:0000256" key="2">
    <source>
        <dbReference type="ARBA" id="ARBA00010752"/>
    </source>
</evidence>
<gene>
    <name evidence="13" type="ORF">CAL27_18810</name>
</gene>
<dbReference type="InterPro" id="IPR001001">
    <property type="entry name" value="DNA_polIII_beta"/>
</dbReference>
<protein>
    <recommendedName>
        <fullName evidence="3">Beta sliding clamp</fullName>
    </recommendedName>
    <alternativeName>
        <fullName evidence="11">Beta-clamp processivity factor</fullName>
    </alternativeName>
    <alternativeName>
        <fullName evidence="10">DNA polymerase III beta sliding clamp subunit</fullName>
    </alternativeName>
</protein>
<evidence type="ECO:0000256" key="6">
    <source>
        <dbReference type="ARBA" id="ARBA00022695"/>
    </source>
</evidence>
<proteinExistence type="inferred from homology"/>
<evidence type="ECO:0000313" key="14">
    <source>
        <dbReference type="Proteomes" id="UP000216354"/>
    </source>
</evidence>
<keyword evidence="9" id="KW-0238">DNA-binding</keyword>
<comment type="similarity">
    <text evidence="2">Belongs to the beta sliding clamp family.</text>
</comment>
<dbReference type="InterPro" id="IPR022637">
    <property type="entry name" value="DNA_polIII_beta_cen"/>
</dbReference>
<keyword evidence="5" id="KW-0808">Transferase</keyword>
<organism evidence="13 14">
    <name type="scientific">Bordetella genomosp. 1</name>
    <dbReference type="NCBI Taxonomy" id="1395607"/>
    <lineage>
        <taxon>Bacteria</taxon>
        <taxon>Pseudomonadati</taxon>
        <taxon>Pseudomonadota</taxon>
        <taxon>Betaproteobacteria</taxon>
        <taxon>Burkholderiales</taxon>
        <taxon>Alcaligenaceae</taxon>
        <taxon>Bordetella</taxon>
    </lineage>
</organism>